<dbReference type="InterPro" id="IPR000633">
    <property type="entry name" value="Vinculin_CS"/>
</dbReference>
<keyword evidence="1 3" id="KW-0472">Membrane</keyword>
<dbReference type="PROSITE" id="PS00664">
    <property type="entry name" value="VINCULIN_2"/>
    <property type="match status" value="1"/>
</dbReference>
<dbReference type="PATRIC" id="fig|1137280.3.peg.3133"/>
<sequence>MSLDELFFGPEQGDGVIVISGAAILFKTAWVIVNDIAQARAWISNPY</sequence>
<dbReference type="EMBL" id="ANIE01000009">
    <property type="protein sequence ID" value="KEF30141.1"/>
    <property type="molecule type" value="Genomic_DNA"/>
</dbReference>
<keyword evidence="5" id="KW-1185">Reference proteome</keyword>
<protein>
    <submittedName>
        <fullName evidence="4">Uncharacterized protein</fullName>
    </submittedName>
</protein>
<dbReference type="GO" id="GO:0005198">
    <property type="term" value="F:structural molecule activity"/>
    <property type="evidence" value="ECO:0007669"/>
    <property type="project" value="InterPro"/>
</dbReference>
<dbReference type="GO" id="GO:0007155">
    <property type="term" value="P:cell adhesion"/>
    <property type="evidence" value="ECO:0007669"/>
    <property type="project" value="InterPro"/>
</dbReference>
<accession>A0A072MY33</accession>
<evidence type="ECO:0000313" key="5">
    <source>
        <dbReference type="Proteomes" id="UP000035057"/>
    </source>
</evidence>
<evidence type="ECO:0000256" key="3">
    <source>
        <dbReference type="SAM" id="Phobius"/>
    </source>
</evidence>
<dbReference type="Proteomes" id="UP000035057">
    <property type="component" value="Unassembled WGS sequence"/>
</dbReference>
<evidence type="ECO:0000256" key="1">
    <source>
        <dbReference type="ARBA" id="ARBA00023136"/>
    </source>
</evidence>
<gene>
    <name evidence="4" type="ORF">D777_03317</name>
</gene>
<dbReference type="GO" id="GO:0015629">
    <property type="term" value="C:actin cytoskeleton"/>
    <property type="evidence" value="ECO:0007669"/>
    <property type="project" value="InterPro"/>
</dbReference>
<feature type="transmembrane region" description="Helical" evidence="3">
    <location>
        <begin position="15"/>
        <end position="33"/>
    </location>
</feature>
<reference evidence="4 5" key="1">
    <citation type="submission" date="2012-12" db="EMBL/GenBank/DDBJ databases">
        <title>Genome assembly of Marinobacter sp. AK21.</title>
        <authorList>
            <person name="Khatri I."/>
            <person name="Kumar R."/>
            <person name="Vaidya B."/>
            <person name="Subramanian S."/>
            <person name="Pinnaka A."/>
        </authorList>
    </citation>
    <scope>NUCLEOTIDE SEQUENCE [LARGE SCALE GENOMIC DNA]</scope>
    <source>
        <strain evidence="4 5">AK21</strain>
    </source>
</reference>
<proteinExistence type="predicted"/>
<evidence type="ECO:0000256" key="2">
    <source>
        <dbReference type="ARBA" id="ARBA00029433"/>
    </source>
</evidence>
<comment type="caution">
    <text evidence="4">The sequence shown here is derived from an EMBL/GenBank/DDBJ whole genome shotgun (WGS) entry which is preliminary data.</text>
</comment>
<comment type="subcellular location">
    <subcellularLocation>
        <location evidence="2">Endomembrane system</location>
        <topology evidence="2">Peripheral membrane protein</topology>
        <orientation evidence="2">Cytoplasmic side</orientation>
    </subcellularLocation>
</comment>
<name>A0A072MY33_9GAMM</name>
<keyword evidence="3" id="KW-1133">Transmembrane helix</keyword>
<evidence type="ECO:0000313" key="4">
    <source>
        <dbReference type="EMBL" id="KEF30141.1"/>
    </source>
</evidence>
<organism evidence="4 5">
    <name type="scientific">Marinobacter nitratireducens</name>
    <dbReference type="NCBI Taxonomy" id="1137280"/>
    <lineage>
        <taxon>Bacteria</taxon>
        <taxon>Pseudomonadati</taxon>
        <taxon>Pseudomonadota</taxon>
        <taxon>Gammaproteobacteria</taxon>
        <taxon>Pseudomonadales</taxon>
        <taxon>Marinobacteraceae</taxon>
        <taxon>Marinobacter</taxon>
    </lineage>
</organism>
<dbReference type="GO" id="GO:0012505">
    <property type="term" value="C:endomembrane system"/>
    <property type="evidence" value="ECO:0007669"/>
    <property type="project" value="UniProtKB-SubCell"/>
</dbReference>
<dbReference type="AlphaFoldDB" id="A0A072MY33"/>
<keyword evidence="3" id="KW-0812">Transmembrane</keyword>